<gene>
    <name evidence="1" type="ORF">F2P81_021578</name>
</gene>
<accession>A0A6A4S6S8</accession>
<proteinExistence type="predicted"/>
<dbReference type="Proteomes" id="UP000438429">
    <property type="component" value="Unassembled WGS sequence"/>
</dbReference>
<name>A0A6A4S6S8_SCOMX</name>
<comment type="caution">
    <text evidence="1">The sequence shown here is derived from an EMBL/GenBank/DDBJ whole genome shotgun (WGS) entry which is preliminary data.</text>
</comment>
<protein>
    <submittedName>
        <fullName evidence="1">Uncharacterized protein</fullName>
    </submittedName>
</protein>
<organism evidence="1 2">
    <name type="scientific">Scophthalmus maximus</name>
    <name type="common">Turbot</name>
    <name type="synonym">Psetta maxima</name>
    <dbReference type="NCBI Taxonomy" id="52904"/>
    <lineage>
        <taxon>Eukaryota</taxon>
        <taxon>Metazoa</taxon>
        <taxon>Chordata</taxon>
        <taxon>Craniata</taxon>
        <taxon>Vertebrata</taxon>
        <taxon>Euteleostomi</taxon>
        <taxon>Actinopterygii</taxon>
        <taxon>Neopterygii</taxon>
        <taxon>Teleostei</taxon>
        <taxon>Neoteleostei</taxon>
        <taxon>Acanthomorphata</taxon>
        <taxon>Carangaria</taxon>
        <taxon>Pleuronectiformes</taxon>
        <taxon>Pleuronectoidei</taxon>
        <taxon>Scophthalmidae</taxon>
        <taxon>Scophthalmus</taxon>
    </lineage>
</organism>
<evidence type="ECO:0000313" key="1">
    <source>
        <dbReference type="EMBL" id="KAF0026841.1"/>
    </source>
</evidence>
<evidence type="ECO:0000313" key="2">
    <source>
        <dbReference type="Proteomes" id="UP000438429"/>
    </source>
</evidence>
<dbReference type="EMBL" id="VEVO01000019">
    <property type="protein sequence ID" value="KAF0026841.1"/>
    <property type="molecule type" value="Genomic_DNA"/>
</dbReference>
<reference evidence="1 2" key="1">
    <citation type="submission" date="2019-06" db="EMBL/GenBank/DDBJ databases">
        <title>Draft genomes of female and male turbot (Scophthalmus maximus).</title>
        <authorList>
            <person name="Xu H."/>
            <person name="Xu X.-W."/>
            <person name="Shao C."/>
            <person name="Chen S."/>
        </authorList>
    </citation>
    <scope>NUCLEOTIDE SEQUENCE [LARGE SCALE GENOMIC DNA]</scope>
    <source>
        <strain evidence="1">Ysfricsl-2016a</strain>
        <tissue evidence="1">Blood</tissue>
    </source>
</reference>
<dbReference type="AlphaFoldDB" id="A0A6A4S6S8"/>
<sequence>MPTAIKNVYMAQTSSAKNLLYMALNQQILFKIPPPPPTDLRSAPRELARLRLVIFCLACKAMACLAGSLPALLHSTQFGSDYCDITAGVDQDIDTGSGRAPPPFVPGAHGGKERPVYFLCSLEHGYAQIERITDPSGGTSGRNVSFDKFDVCCCVKLF</sequence>